<reference evidence="4" key="1">
    <citation type="submission" date="2017-07" db="EMBL/GenBank/DDBJ databases">
        <title>Taro Niue Genome Assembly and Annotation.</title>
        <authorList>
            <person name="Atibalentja N."/>
            <person name="Keating K."/>
            <person name="Fields C.J."/>
        </authorList>
    </citation>
    <scope>NUCLEOTIDE SEQUENCE</scope>
    <source>
        <strain evidence="4">Niue_2</strain>
        <tissue evidence="4">Leaf</tissue>
    </source>
</reference>
<dbReference type="PROSITE" id="PS00018">
    <property type="entry name" value="EF_HAND_1"/>
    <property type="match status" value="1"/>
</dbReference>
<evidence type="ECO:0000313" key="4">
    <source>
        <dbReference type="EMBL" id="MQL95591.1"/>
    </source>
</evidence>
<dbReference type="Gene3D" id="1.10.238.10">
    <property type="entry name" value="EF-hand"/>
    <property type="match status" value="1"/>
</dbReference>
<sequence>MRRSADHRAGYSDGRDTDVYRPRPAARPAPAITMEEFLNCLRYADANRDGLISQRELQHALRALGFGVPRWKAWRAMANSDDNGNGTIDNDAELKQLLEYARKNWGLVVE</sequence>
<feature type="region of interest" description="Disordered" evidence="2">
    <location>
        <begin position="1"/>
        <end position="26"/>
    </location>
</feature>
<dbReference type="Proteomes" id="UP000652761">
    <property type="component" value="Unassembled WGS sequence"/>
</dbReference>
<feature type="domain" description="EF-hand" evidence="3">
    <location>
        <begin position="32"/>
        <end position="67"/>
    </location>
</feature>
<evidence type="ECO:0000256" key="2">
    <source>
        <dbReference type="SAM" id="MobiDB-lite"/>
    </source>
</evidence>
<dbReference type="GO" id="GO:0005509">
    <property type="term" value="F:calcium ion binding"/>
    <property type="evidence" value="ECO:0007669"/>
    <property type="project" value="InterPro"/>
</dbReference>
<proteinExistence type="predicted"/>
<dbReference type="InterPro" id="IPR011992">
    <property type="entry name" value="EF-hand-dom_pair"/>
</dbReference>
<protein>
    <recommendedName>
        <fullName evidence="3">EF-hand domain-containing protein</fullName>
    </recommendedName>
</protein>
<accession>A0A843VG20</accession>
<keyword evidence="1" id="KW-0106">Calcium</keyword>
<keyword evidence="5" id="KW-1185">Reference proteome</keyword>
<dbReference type="InterPro" id="IPR018247">
    <property type="entry name" value="EF_Hand_1_Ca_BS"/>
</dbReference>
<dbReference type="AlphaFoldDB" id="A0A843VG20"/>
<dbReference type="OrthoDB" id="1914225at2759"/>
<dbReference type="InterPro" id="IPR002048">
    <property type="entry name" value="EF_hand_dom"/>
</dbReference>
<evidence type="ECO:0000259" key="3">
    <source>
        <dbReference type="PROSITE" id="PS50222"/>
    </source>
</evidence>
<evidence type="ECO:0000313" key="5">
    <source>
        <dbReference type="Proteomes" id="UP000652761"/>
    </source>
</evidence>
<feature type="compositionally biased region" description="Basic and acidic residues" evidence="2">
    <location>
        <begin position="1"/>
        <end position="21"/>
    </location>
</feature>
<gene>
    <name evidence="4" type="ORF">Taro_028258</name>
</gene>
<dbReference type="EMBL" id="NMUH01001808">
    <property type="protein sequence ID" value="MQL95591.1"/>
    <property type="molecule type" value="Genomic_DNA"/>
</dbReference>
<dbReference type="PROSITE" id="PS50222">
    <property type="entry name" value="EF_HAND_2"/>
    <property type="match status" value="1"/>
</dbReference>
<organism evidence="4 5">
    <name type="scientific">Colocasia esculenta</name>
    <name type="common">Wild taro</name>
    <name type="synonym">Arum esculentum</name>
    <dbReference type="NCBI Taxonomy" id="4460"/>
    <lineage>
        <taxon>Eukaryota</taxon>
        <taxon>Viridiplantae</taxon>
        <taxon>Streptophyta</taxon>
        <taxon>Embryophyta</taxon>
        <taxon>Tracheophyta</taxon>
        <taxon>Spermatophyta</taxon>
        <taxon>Magnoliopsida</taxon>
        <taxon>Liliopsida</taxon>
        <taxon>Araceae</taxon>
        <taxon>Aroideae</taxon>
        <taxon>Colocasieae</taxon>
        <taxon>Colocasia</taxon>
    </lineage>
</organism>
<comment type="caution">
    <text evidence="4">The sequence shown here is derived from an EMBL/GenBank/DDBJ whole genome shotgun (WGS) entry which is preliminary data.</text>
</comment>
<evidence type="ECO:0000256" key="1">
    <source>
        <dbReference type="ARBA" id="ARBA00022837"/>
    </source>
</evidence>
<dbReference type="SUPFAM" id="SSF47473">
    <property type="entry name" value="EF-hand"/>
    <property type="match status" value="1"/>
</dbReference>
<name>A0A843VG20_COLES</name>